<dbReference type="EMBL" id="CAADJD010000024">
    <property type="protein sequence ID" value="VFS78981.1"/>
    <property type="molecule type" value="Genomic_DNA"/>
</dbReference>
<keyword evidence="2" id="KW-1185">Reference proteome</keyword>
<dbReference type="GO" id="GO:0008888">
    <property type="term" value="F:glycerol dehydrogenase (NAD+) activity"/>
    <property type="evidence" value="ECO:0007669"/>
    <property type="project" value="UniProtKB-EC"/>
</dbReference>
<evidence type="ECO:0000313" key="2">
    <source>
        <dbReference type="Proteomes" id="UP000401081"/>
    </source>
</evidence>
<accession>A0A485C116</accession>
<evidence type="ECO:0000313" key="1">
    <source>
        <dbReference type="EMBL" id="VFS78981.1"/>
    </source>
</evidence>
<dbReference type="EC" id="1.1.1.6" evidence="1"/>
<dbReference type="AlphaFoldDB" id="A0A485C116"/>
<dbReference type="SUPFAM" id="SSF56796">
    <property type="entry name" value="Dehydroquinate synthase-like"/>
    <property type="match status" value="1"/>
</dbReference>
<protein>
    <submittedName>
        <fullName evidence="1">Glycerol dehydrogenase</fullName>
        <ecNumber evidence="1">1.1.1.6</ecNumber>
    </submittedName>
</protein>
<organism evidence="1 2">
    <name type="scientific">Kluyvera cryocrescens</name>
    <name type="common">Kluyvera citrophila</name>
    <dbReference type="NCBI Taxonomy" id="580"/>
    <lineage>
        <taxon>Bacteria</taxon>
        <taxon>Pseudomonadati</taxon>
        <taxon>Pseudomonadota</taxon>
        <taxon>Gammaproteobacteria</taxon>
        <taxon>Enterobacterales</taxon>
        <taxon>Enterobacteriaceae</taxon>
        <taxon>Kluyvera</taxon>
    </lineage>
</organism>
<proteinExistence type="predicted"/>
<reference evidence="1 2" key="1">
    <citation type="submission" date="2019-03" db="EMBL/GenBank/DDBJ databases">
        <authorList>
            <consortium name="Pathogen Informatics"/>
        </authorList>
    </citation>
    <scope>NUCLEOTIDE SEQUENCE [LARGE SCALE GENOMIC DNA]</scope>
    <source>
        <strain evidence="1 2">NCTC12993</strain>
    </source>
</reference>
<dbReference type="Gene3D" id="1.20.1090.10">
    <property type="entry name" value="Dehydroquinate synthase-like - alpha domain"/>
    <property type="match status" value="1"/>
</dbReference>
<gene>
    <name evidence="1" type="primary">dhaD</name>
    <name evidence="1" type="ORF">NCTC12993_05738</name>
</gene>
<keyword evidence="1" id="KW-0560">Oxidoreductase</keyword>
<dbReference type="Proteomes" id="UP000401081">
    <property type="component" value="Unassembled WGS sequence"/>
</dbReference>
<name>A0A485C116_KLUCR</name>
<sequence length="124" mass="12935">MFAGLTSLMSSGAHAAAAHAIYEGFTVCDKTREFGHGLLVGFGNLCLLALENRSDEELLEAIGLARACAIPLSLREIAELDSTELAGIIDMALHAPDMANMPAPVTAGALYSAIARVEHQAGLL</sequence>